<comment type="subcellular location">
    <subcellularLocation>
        <location evidence="1">Cytoplasm</location>
        <location evidence="1">Cytoskeleton</location>
        <location evidence="1">Flagellum axoneme</location>
    </subcellularLocation>
    <subcellularLocation>
        <location evidence="8">Cytoplasm</location>
        <location evidence="8">Cytoskeleton</location>
        <location evidence="8">Flagellum basal body</location>
    </subcellularLocation>
</comment>
<dbReference type="PANTHER" id="PTHR21625">
    <property type="entry name" value="NYD-SP28 PROTEIN"/>
    <property type="match status" value="1"/>
</dbReference>
<proteinExistence type="inferred from homology"/>
<feature type="coiled-coil region" evidence="12">
    <location>
        <begin position="233"/>
        <end position="354"/>
    </location>
</feature>
<evidence type="ECO:0000256" key="9">
    <source>
        <dbReference type="ARBA" id="ARBA00038424"/>
    </source>
</evidence>
<evidence type="ECO:0000256" key="2">
    <source>
        <dbReference type="ARBA" id="ARBA00022490"/>
    </source>
</evidence>
<comment type="function">
    <text evidence="11">Component of the nexin-dynein regulatory complex (N-DRC), a key regulator of ciliary/flagellar motility which maintains the alignment and integrity of the distal axoneme and regulates microtubule sliding in motile axonemes. Plays a critical role in the assembly of N-DRC and also stabilizes the assembly of multiple inner dynein arms and radial spokes. Coassembles with DRC1 to form a central scaffold needed for assembly of the N-DRC and its attachment to the outer doublet microtubules.</text>
</comment>
<feature type="coiled-coil region" evidence="12">
    <location>
        <begin position="77"/>
        <end position="144"/>
    </location>
</feature>
<reference evidence="15" key="1">
    <citation type="submission" date="2020-05" db="EMBL/GenBank/DDBJ databases">
        <title>Phylogenomic resolution of chytrid fungi.</title>
        <authorList>
            <person name="Stajich J.E."/>
            <person name="Amses K."/>
            <person name="Simmons R."/>
            <person name="Seto K."/>
            <person name="Myers J."/>
            <person name="Bonds A."/>
            <person name="Quandt C.A."/>
            <person name="Barry K."/>
            <person name="Liu P."/>
            <person name="Grigoriev I."/>
            <person name="Longcore J.E."/>
            <person name="James T.Y."/>
        </authorList>
    </citation>
    <scope>NUCLEOTIDE SEQUENCE</scope>
    <source>
        <strain evidence="15">PLAUS21</strain>
    </source>
</reference>
<keyword evidence="3" id="KW-0282">Flagellum</keyword>
<keyword evidence="7" id="KW-0966">Cell projection</keyword>
<keyword evidence="16" id="KW-1185">Reference proteome</keyword>
<dbReference type="GO" id="GO:0070286">
    <property type="term" value="P:axonemal dynein complex assembly"/>
    <property type="evidence" value="ECO:0007669"/>
    <property type="project" value="InterPro"/>
</dbReference>
<sequence length="469" mass="55221">MAKKGKKEKGNKSEFGIYKNEEERRKAMEEMKQKANEKRIAEEKIYRLNSLKIQNRWKEIMKQAKSIELKNQIEILRQIQSRRLDKKQTEIDNLKASMVQSEEQFTNALQSHLINIDTLIDLQNSRLETLITQFDDDLNALETEFNTERTMLQIQHAKERGDTLGIMMRAEHEFIENEADAKHEYSSVRDDVKNKNLEEKHALRIQLEGTVEDLWRQFQSALNQYNTSTDERKKQFEELKQKDQKNAKEIEQQMKKLVKLQENIAHLKTKMSNTAKDYEERNKALKEEKDAIQVQFQALKKRMNTFREEERHRLTELTLLSNSVIKALRVKVEKAEQIIKLAEMNRKLETEQEKICPFYEESPFESVPEVEIDIELPKEFHGMHQFNKRFNKVFLDKLALEKQYASLSEENSRLRAILKQYLDGITLSESVINELNPLIVVNGKTNAPLRQRGPVHVTYVEAAQCVASK</sequence>
<evidence type="ECO:0000256" key="7">
    <source>
        <dbReference type="ARBA" id="ARBA00023273"/>
    </source>
</evidence>
<evidence type="ECO:0000256" key="11">
    <source>
        <dbReference type="ARBA" id="ARBA00045865"/>
    </source>
</evidence>
<dbReference type="EMBL" id="JADGKB010000007">
    <property type="protein sequence ID" value="KAJ3261122.1"/>
    <property type="molecule type" value="Genomic_DNA"/>
</dbReference>
<dbReference type="GO" id="GO:0060285">
    <property type="term" value="P:cilium-dependent cell motility"/>
    <property type="evidence" value="ECO:0007669"/>
    <property type="project" value="TreeGrafter"/>
</dbReference>
<keyword evidence="5" id="KW-0969">Cilium</keyword>
<evidence type="ECO:0000256" key="5">
    <source>
        <dbReference type="ARBA" id="ARBA00023069"/>
    </source>
</evidence>
<dbReference type="AlphaFoldDB" id="A0AAD5YAI7"/>
<evidence type="ECO:0000256" key="8">
    <source>
        <dbReference type="ARBA" id="ARBA00037841"/>
    </source>
</evidence>
<comment type="similarity">
    <text evidence="9">Belongs to the DRC2 family.</text>
</comment>
<evidence type="ECO:0000256" key="3">
    <source>
        <dbReference type="ARBA" id="ARBA00022846"/>
    </source>
</evidence>
<gene>
    <name evidence="15" type="primary">CCDC65</name>
    <name evidence="15" type="ORF">HK103_006431</name>
</gene>
<dbReference type="Pfam" id="PF14772">
    <property type="entry name" value="NYD-SP28"/>
    <property type="match status" value="1"/>
</dbReference>
<evidence type="ECO:0000256" key="4">
    <source>
        <dbReference type="ARBA" id="ARBA00023054"/>
    </source>
</evidence>
<organism evidence="15 16">
    <name type="scientific">Boothiomyces macroporosus</name>
    <dbReference type="NCBI Taxonomy" id="261099"/>
    <lineage>
        <taxon>Eukaryota</taxon>
        <taxon>Fungi</taxon>
        <taxon>Fungi incertae sedis</taxon>
        <taxon>Chytridiomycota</taxon>
        <taxon>Chytridiomycota incertae sedis</taxon>
        <taxon>Chytridiomycetes</taxon>
        <taxon>Rhizophydiales</taxon>
        <taxon>Terramycetaceae</taxon>
        <taxon>Boothiomyces</taxon>
    </lineage>
</organism>
<evidence type="ECO:0000256" key="6">
    <source>
        <dbReference type="ARBA" id="ARBA00023212"/>
    </source>
</evidence>
<evidence type="ECO:0000313" key="15">
    <source>
        <dbReference type="EMBL" id="KAJ3261122.1"/>
    </source>
</evidence>
<dbReference type="PANTHER" id="PTHR21625:SF0">
    <property type="entry name" value="DYNEIN REGULATORY COMPLEX SUBUNIT 2"/>
    <property type="match status" value="1"/>
</dbReference>
<name>A0AAD5YAI7_9FUNG</name>
<dbReference type="Proteomes" id="UP001210925">
    <property type="component" value="Unassembled WGS sequence"/>
</dbReference>
<evidence type="ECO:0000256" key="1">
    <source>
        <dbReference type="ARBA" id="ARBA00004611"/>
    </source>
</evidence>
<comment type="caution">
    <text evidence="15">The sequence shown here is derived from an EMBL/GenBank/DDBJ whole genome shotgun (WGS) entry which is preliminary data.</text>
</comment>
<keyword evidence="2" id="KW-0963">Cytoplasm</keyword>
<evidence type="ECO:0000256" key="12">
    <source>
        <dbReference type="SAM" id="Coils"/>
    </source>
</evidence>
<dbReference type="InterPro" id="IPR039505">
    <property type="entry name" value="DRC1/2_N"/>
</dbReference>
<evidence type="ECO:0000256" key="13">
    <source>
        <dbReference type="SAM" id="MobiDB-lite"/>
    </source>
</evidence>
<dbReference type="GO" id="GO:0003352">
    <property type="term" value="P:regulation of cilium movement"/>
    <property type="evidence" value="ECO:0007669"/>
    <property type="project" value="TreeGrafter"/>
</dbReference>
<protein>
    <recommendedName>
        <fullName evidence="10">Dynein regulatory complex subunit 2</fullName>
    </recommendedName>
</protein>
<keyword evidence="4 12" id="KW-0175">Coiled coil</keyword>
<evidence type="ECO:0000256" key="10">
    <source>
        <dbReference type="ARBA" id="ARBA00040899"/>
    </source>
</evidence>
<evidence type="ECO:0000313" key="16">
    <source>
        <dbReference type="Proteomes" id="UP001210925"/>
    </source>
</evidence>
<dbReference type="GO" id="GO:0005858">
    <property type="term" value="C:axonemal dynein complex"/>
    <property type="evidence" value="ECO:0007669"/>
    <property type="project" value="InterPro"/>
</dbReference>
<feature type="compositionally biased region" description="Basic and acidic residues" evidence="13">
    <location>
        <begin position="19"/>
        <end position="36"/>
    </location>
</feature>
<accession>A0AAD5YAI7</accession>
<feature type="region of interest" description="Disordered" evidence="13">
    <location>
        <begin position="1"/>
        <end position="36"/>
    </location>
</feature>
<dbReference type="InterPro" id="IPR039750">
    <property type="entry name" value="DRC1/DRC2"/>
</dbReference>
<evidence type="ECO:0000259" key="14">
    <source>
        <dbReference type="Pfam" id="PF14772"/>
    </source>
</evidence>
<keyword evidence="6" id="KW-0206">Cytoskeleton</keyword>
<feature type="domain" description="Dynein regulatory complex protein 1/2 N-terminal" evidence="14">
    <location>
        <begin position="20"/>
        <end position="116"/>
    </location>
</feature>